<keyword evidence="1" id="KW-0812">Transmembrane</keyword>
<dbReference type="InterPro" id="IPR032092">
    <property type="entry name" value="PilW"/>
</dbReference>
<evidence type="ECO:0000313" key="2">
    <source>
        <dbReference type="EMBL" id="UVW35806.1"/>
    </source>
</evidence>
<dbReference type="Pfam" id="PF16074">
    <property type="entry name" value="PilW"/>
    <property type="match status" value="1"/>
</dbReference>
<organism evidence="2 3">
    <name type="scientific">SAR92 clade bacterium H455</name>
    <dbReference type="NCBI Taxonomy" id="2974818"/>
    <lineage>
        <taxon>Bacteria</taxon>
        <taxon>Pseudomonadati</taxon>
        <taxon>Pseudomonadota</taxon>
        <taxon>Gammaproteobacteria</taxon>
        <taxon>Cellvibrionales</taxon>
        <taxon>Porticoccaceae</taxon>
        <taxon>SAR92 clade</taxon>
    </lineage>
</organism>
<gene>
    <name evidence="2" type="ORF">NYF23_04125</name>
</gene>
<keyword evidence="1" id="KW-1133">Transmembrane helix</keyword>
<evidence type="ECO:0000256" key="1">
    <source>
        <dbReference type="SAM" id="Phobius"/>
    </source>
</evidence>
<dbReference type="Proteomes" id="UP001059934">
    <property type="component" value="Chromosome"/>
</dbReference>
<sequence>MSTGNPYPKSSATHQSGLSMVELLVAMVIQFILLAAMIYVYSASKQMFTVNEQMARVQENGRHATDALLYDIRMSGYAGCRSMEDITPNIIANSPPTFASFADALTVYEGGTGWTNPTALTRVAGTDVITLQSTRGGGVSLTGNMGTDNANIQITSNPDGLATNDLILISDCSSADLFRATSVSNGSPVTIAHANNANTTNRLSKAYQEDAQILSFDAHTYFVAVDAAGESGLYQYSLNSNSATQLTSGIDDMQLLLAEDTDGDQQPDVYVSADAVIDWEAVIGVRVGLLLQSANGIASASRSFSFDGAEANTGDDMRLRKAFWSYAALRNRIN</sequence>
<protein>
    <submittedName>
        <fullName evidence="2">PilW family protein</fullName>
    </submittedName>
</protein>
<keyword evidence="1" id="KW-0472">Membrane</keyword>
<name>A0ABY5TT22_9GAMM</name>
<proteinExistence type="predicted"/>
<accession>A0ABY5TT22</accession>
<dbReference type="EMBL" id="CP103416">
    <property type="protein sequence ID" value="UVW35806.1"/>
    <property type="molecule type" value="Genomic_DNA"/>
</dbReference>
<feature type="transmembrane region" description="Helical" evidence="1">
    <location>
        <begin position="20"/>
        <end position="41"/>
    </location>
</feature>
<reference evidence="2" key="1">
    <citation type="submission" date="2022-08" db="EMBL/GenBank/DDBJ databases">
        <title>Catabolic pathway analysis in culturable SAR92 clade bacteria reveals their overlooked roles in DMSP degradation in coastal seas.</title>
        <authorList>
            <person name="He X."/>
            <person name="Zhang X."/>
            <person name="Zhang Y."/>
        </authorList>
    </citation>
    <scope>NUCLEOTIDE SEQUENCE</scope>
    <source>
        <strain evidence="2">H455</strain>
    </source>
</reference>
<keyword evidence="3" id="KW-1185">Reference proteome</keyword>
<evidence type="ECO:0000313" key="3">
    <source>
        <dbReference type="Proteomes" id="UP001059934"/>
    </source>
</evidence>